<dbReference type="PANTHER" id="PTHR46082">
    <property type="entry name" value="ATP/GTP-BINDING PROTEIN-RELATED"/>
    <property type="match status" value="1"/>
</dbReference>
<dbReference type="Proteomes" id="UP000501240">
    <property type="component" value="Chromosome"/>
</dbReference>
<sequence>MTSEAGPGGDAAGGDDGELAAIVADPDGPWLSALPPGALRGLAERLGRHADALEAGGRVDQALSASAAELRVYRALLDQPAPDPAAATVPGVPLLSRLALPSTGHARATARRARLLEAAGRPGDIEELTAELAERTARAKEDLNHSRTVQGHRLDRMRKDLEAQRQWNRFTRAVRDASDGGTVAREELARKLADLPFQPFPRRRVPAQTGEFGQVTDETARRLLAENAGTGDTGAEQVAGQVAGALGRLAPALVLAGRYVAAVDGADLAGYLARYDDAAPRLWRTGLPAGCPEPVARACLLSLEHLAEQTEAGCELLGLCAVLAPAADIPLDALLAGAGPLLPALGEAFSDPEALARAVGIPAALGLVERPDETTVRVDPAIRAAVQARFSGRLAAHRQAAAVALLAVVPGSEPVWDASDIGEEQAAALVPHLEALAEAAPLPPLAAKLLDAITACRVAQQDFAAAERTAARALAVKEEAKVGSAEVADALDLLARVRWKLGDDAGRRAALDRFIALHETDRSPVRFAAVLRQHARTIAGEGDHDGARLLLRRAVTVLDGDPVQAPGDLVDALERLAAVEEGPAAIETYRRALAVRDRFYGPDDDEALPTLERLAALLRGTGDLPAARSVLERAFDLHEAAFAPGRPRAELGQALLDVTAALGDRPAARAVAVRLLDLYAPRLGHEHHDYAAITTALVEALVRQDDHDTAATALERIAAAKRTGYGQGHREHLASLALLADVQRRRGDLPGTVTALERLAEAQEERHGDRPEVVAALLELGEAKVAAGDLRGALPVLQRAITVAVRQYGRAHRETARITTDVALVVRRAGDVDRARTLLEASLGLCEKAFGPDHAETARARTALADLAGEADPVPPPAATPAVAPAAVEDLDLLEPGWAERYANEDLRGFAHRLEEHAAELDRNGDHERALRALTEAINAERLILRRTPDEVLRAGMEWRPFAKLVGAKKRLLRSLDRAREAADLDAELAALHQRLTSWLPSLMQEQERREAETARVMRAVRRRTELEAQVREHRGLAARRIVSVTRRMTGTSAAPPASGLPSGPAPAARGLLELCAVLEPSATIPLDALTAPVGLLPDDLAAAAEHDPGLTAPLAELTASGLLTRDGTAARIAPETTRTVQRDLGPDRSHATCERAGRIVLTMDAASAAPHAPVLADALADRDPALAIALLDHAAAHHLREGARDAALPLLRRSLGLGRATYRLLDAPTLRAATRLQRLLWETGDRTAAAEELDRVAGAEPPAHAAKALHLIAEELLRDGLPGPARAFLDRELTLIEATLGPDDPAAATVRAHLADIPRSAPDSTQPDAE</sequence>
<dbReference type="Gene3D" id="1.25.40.10">
    <property type="entry name" value="Tetratricopeptide repeat domain"/>
    <property type="match status" value="3"/>
</dbReference>
<dbReference type="Pfam" id="PF13424">
    <property type="entry name" value="TPR_12"/>
    <property type="match status" value="2"/>
</dbReference>
<accession>A0A7D3ZJS1</accession>
<proteinExistence type="predicted"/>
<evidence type="ECO:0000313" key="2">
    <source>
        <dbReference type="EMBL" id="QKG20002.1"/>
    </source>
</evidence>
<dbReference type="RefSeq" id="WP_173094477.1">
    <property type="nucleotide sequence ID" value="NZ_CP053892.1"/>
</dbReference>
<dbReference type="PANTHER" id="PTHR46082:SF6">
    <property type="entry name" value="AAA+ ATPASE DOMAIN-CONTAINING PROTEIN-RELATED"/>
    <property type="match status" value="1"/>
</dbReference>
<evidence type="ECO:0000256" key="1">
    <source>
        <dbReference type="SAM" id="MobiDB-lite"/>
    </source>
</evidence>
<dbReference type="InterPro" id="IPR053137">
    <property type="entry name" value="NLR-like"/>
</dbReference>
<evidence type="ECO:0000313" key="3">
    <source>
        <dbReference type="Proteomes" id="UP000501240"/>
    </source>
</evidence>
<feature type="compositionally biased region" description="Gly residues" evidence="1">
    <location>
        <begin position="1"/>
        <end position="12"/>
    </location>
</feature>
<dbReference type="InterPro" id="IPR011990">
    <property type="entry name" value="TPR-like_helical_dom_sf"/>
</dbReference>
<protein>
    <submittedName>
        <fullName evidence="2">Tfp pilus assembly protein PilF</fullName>
    </submittedName>
</protein>
<organism evidence="2 3">
    <name type="scientific">Actinomadura verrucosospora</name>
    <dbReference type="NCBI Taxonomy" id="46165"/>
    <lineage>
        <taxon>Bacteria</taxon>
        <taxon>Bacillati</taxon>
        <taxon>Actinomycetota</taxon>
        <taxon>Actinomycetes</taxon>
        <taxon>Streptosporangiales</taxon>
        <taxon>Thermomonosporaceae</taxon>
        <taxon>Actinomadura</taxon>
    </lineage>
</organism>
<reference evidence="2 3" key="1">
    <citation type="submission" date="2020-05" db="EMBL/GenBank/DDBJ databases">
        <title>Actinomadura verrucosospora NRRL-B18236 (PFL_A860) Genome sequencing and assembly.</title>
        <authorList>
            <person name="Samborskyy M."/>
        </authorList>
    </citation>
    <scope>NUCLEOTIDE SEQUENCE [LARGE SCALE GENOMIC DNA]</scope>
    <source>
        <strain evidence="2 3">NRRL:B18236</strain>
    </source>
</reference>
<name>A0A7D3ZJS1_ACTVE</name>
<keyword evidence="3" id="KW-1185">Reference proteome</keyword>
<dbReference type="EMBL" id="CP053892">
    <property type="protein sequence ID" value="QKG20002.1"/>
    <property type="molecule type" value="Genomic_DNA"/>
</dbReference>
<gene>
    <name evidence="2" type="ORF">ACTIVE_1638</name>
</gene>
<dbReference type="SUPFAM" id="SSF48452">
    <property type="entry name" value="TPR-like"/>
    <property type="match status" value="2"/>
</dbReference>
<feature type="region of interest" description="Disordered" evidence="1">
    <location>
        <begin position="1"/>
        <end position="22"/>
    </location>
</feature>